<dbReference type="RefSeq" id="XP_008621580.1">
    <property type="nucleotide sequence ID" value="XM_008623358.1"/>
</dbReference>
<name>T0QZ34_SAPDV</name>
<dbReference type="Proteomes" id="UP000030762">
    <property type="component" value="Unassembled WGS sequence"/>
</dbReference>
<dbReference type="InParanoid" id="T0QZ34"/>
<protein>
    <recommendedName>
        <fullName evidence="3">F-box domain-containing protein</fullName>
    </recommendedName>
</protein>
<dbReference type="OMA" id="HARHRIM"/>
<dbReference type="OrthoDB" id="10404091at2759"/>
<reference evidence="1 2" key="1">
    <citation type="submission" date="2012-04" db="EMBL/GenBank/DDBJ databases">
        <title>The Genome Sequence of Saprolegnia declina VS20.</title>
        <authorList>
            <consortium name="The Broad Institute Genome Sequencing Platform"/>
            <person name="Russ C."/>
            <person name="Nusbaum C."/>
            <person name="Tyler B."/>
            <person name="van West P."/>
            <person name="Dieguez-Uribeondo J."/>
            <person name="de Bruijn I."/>
            <person name="Tripathy S."/>
            <person name="Jiang R."/>
            <person name="Young S.K."/>
            <person name="Zeng Q."/>
            <person name="Gargeya S."/>
            <person name="Fitzgerald M."/>
            <person name="Haas B."/>
            <person name="Abouelleil A."/>
            <person name="Alvarado L."/>
            <person name="Arachchi H.M."/>
            <person name="Berlin A."/>
            <person name="Chapman S.B."/>
            <person name="Goldberg J."/>
            <person name="Griggs A."/>
            <person name="Gujja S."/>
            <person name="Hansen M."/>
            <person name="Howarth C."/>
            <person name="Imamovic A."/>
            <person name="Larimer J."/>
            <person name="McCowen C."/>
            <person name="Montmayeur A."/>
            <person name="Murphy C."/>
            <person name="Neiman D."/>
            <person name="Pearson M."/>
            <person name="Priest M."/>
            <person name="Roberts A."/>
            <person name="Saif S."/>
            <person name="Shea T."/>
            <person name="Sisk P."/>
            <person name="Sykes S."/>
            <person name="Wortman J."/>
            <person name="Nusbaum C."/>
            <person name="Birren B."/>
        </authorList>
    </citation>
    <scope>NUCLEOTIDE SEQUENCE [LARGE SCALE GENOMIC DNA]</scope>
    <source>
        <strain evidence="1 2">VS20</strain>
    </source>
</reference>
<dbReference type="GeneID" id="19957850"/>
<dbReference type="AlphaFoldDB" id="T0QZ34"/>
<evidence type="ECO:0000313" key="1">
    <source>
        <dbReference type="EMBL" id="EQC25003.1"/>
    </source>
</evidence>
<evidence type="ECO:0000313" key="2">
    <source>
        <dbReference type="Proteomes" id="UP000030762"/>
    </source>
</evidence>
<accession>T0QZ34</accession>
<evidence type="ECO:0008006" key="3">
    <source>
        <dbReference type="Google" id="ProtNLM"/>
    </source>
</evidence>
<keyword evidence="2" id="KW-1185">Reference proteome</keyword>
<dbReference type="SUPFAM" id="SSF52047">
    <property type="entry name" value="RNI-like"/>
    <property type="match status" value="1"/>
</dbReference>
<dbReference type="Gene3D" id="3.80.10.10">
    <property type="entry name" value="Ribonuclease Inhibitor"/>
    <property type="match status" value="1"/>
</dbReference>
<organism evidence="1 2">
    <name type="scientific">Saprolegnia diclina (strain VS20)</name>
    <dbReference type="NCBI Taxonomy" id="1156394"/>
    <lineage>
        <taxon>Eukaryota</taxon>
        <taxon>Sar</taxon>
        <taxon>Stramenopiles</taxon>
        <taxon>Oomycota</taxon>
        <taxon>Saprolegniomycetes</taxon>
        <taxon>Saprolegniales</taxon>
        <taxon>Saprolegniaceae</taxon>
        <taxon>Saprolegnia</taxon>
    </lineage>
</organism>
<dbReference type="VEuPathDB" id="FungiDB:SDRG_17123"/>
<gene>
    <name evidence="1" type="ORF">SDRG_17123</name>
</gene>
<dbReference type="InterPro" id="IPR032675">
    <property type="entry name" value="LRR_dom_sf"/>
</dbReference>
<dbReference type="EMBL" id="JH767330">
    <property type="protein sequence ID" value="EQC25003.1"/>
    <property type="molecule type" value="Genomic_DNA"/>
</dbReference>
<proteinExistence type="predicted"/>
<sequence length="422" mass="46311">MTALLQLLVPTVSSGYSPYWPVASLSKTKDDDVAFVVAAVPLFNSIVLGGFSMSKRWPPSEDATYSFGFCAFLAKWAKKVCTSIKHAYMPYELDLLEAVTTPAHNVPDLDLCSLHAKHYPLEAALLIQRWLASGPRRRITFRMLHATRDAGLARVLALSPHITKLELVKSEGILAALASNGARCTYLPELTIHVYDEPGRVLPLLNPRVLRKLSVMVYELAEVVGLAPALAELVALEQLTLKRIDLRTLPRINAAAVTTMRKLKLCFVECTATSVANVLDWVTRSPCLESVVWMSCAVFGADIGCAIDTVQRCIRSLAHTVAFEDCGIDTHGATALAHGLRNTHARHRIMIDLSRNKMLIAAARALLSALATCTNVSIKLTNSLRTLSVDDDAQAKQAGVTIEWCLRNEWPSYVLTLHSTRS</sequence>